<evidence type="ECO:0000313" key="1">
    <source>
        <dbReference type="EMBL" id="MCS3918080.1"/>
    </source>
</evidence>
<evidence type="ECO:0000313" key="2">
    <source>
        <dbReference type="Proteomes" id="UP001204798"/>
    </source>
</evidence>
<sequence length="152" mass="17102">MVYSRTCQYAVWALLELAREQGSDGKGWVKAEQIAQNLGLPFPMTAKVLQMLVHAHILDSVRGPTGGFRLRLPPEKIRLLDVVLAIDGPELFERCALGLPTCDEENPCPVHNCWVPIRDQLRELFSKTTVAELLKAWSPQVVKRVAESFRPI</sequence>
<dbReference type="RefSeq" id="WP_259093386.1">
    <property type="nucleotide sequence ID" value="NZ_CP130454.1"/>
</dbReference>
<dbReference type="Gene3D" id="1.10.10.10">
    <property type="entry name" value="Winged helix-like DNA-binding domain superfamily/Winged helix DNA-binding domain"/>
    <property type="match status" value="1"/>
</dbReference>
<dbReference type="Proteomes" id="UP001204798">
    <property type="component" value="Unassembled WGS sequence"/>
</dbReference>
<dbReference type="SUPFAM" id="SSF46785">
    <property type="entry name" value="Winged helix' DNA-binding domain"/>
    <property type="match status" value="1"/>
</dbReference>
<organism evidence="1 2">
    <name type="scientific">Candidatus Fervidibacter sacchari</name>
    <dbReference type="NCBI Taxonomy" id="1448929"/>
    <lineage>
        <taxon>Bacteria</taxon>
        <taxon>Candidatus Fervidibacterota</taxon>
        <taxon>Candidatus Fervidibacter</taxon>
    </lineage>
</organism>
<dbReference type="InterPro" id="IPR036390">
    <property type="entry name" value="WH_DNA-bd_sf"/>
</dbReference>
<dbReference type="Pfam" id="PF02082">
    <property type="entry name" value="Rrf2"/>
    <property type="match status" value="1"/>
</dbReference>
<protein>
    <submittedName>
        <fullName evidence="1">Rrf2 family protein</fullName>
    </submittedName>
</protein>
<gene>
    <name evidence="1" type="ORF">M2350_000477</name>
</gene>
<dbReference type="PANTHER" id="PTHR33221">
    <property type="entry name" value="WINGED HELIX-TURN-HELIX TRANSCRIPTIONAL REGULATOR, RRF2 FAMILY"/>
    <property type="match status" value="1"/>
</dbReference>
<dbReference type="PROSITE" id="PS51197">
    <property type="entry name" value="HTH_RRF2_2"/>
    <property type="match status" value="1"/>
</dbReference>
<dbReference type="InterPro" id="IPR000944">
    <property type="entry name" value="Tscrpt_reg_Rrf2"/>
</dbReference>
<reference evidence="1 2" key="1">
    <citation type="submission" date="2022-08" db="EMBL/GenBank/DDBJ databases">
        <title>Bacterial and archaeal communities from various locations to study Microbial Dark Matter (Phase II).</title>
        <authorList>
            <person name="Stepanauskas R."/>
        </authorList>
    </citation>
    <scope>NUCLEOTIDE SEQUENCE [LARGE SCALE GENOMIC DNA]</scope>
    <source>
        <strain evidence="1 2">PD1</strain>
    </source>
</reference>
<dbReference type="PANTHER" id="PTHR33221:SF15">
    <property type="entry name" value="HTH-TYPE TRANSCRIPTIONAL REGULATOR YWGB-RELATED"/>
    <property type="match status" value="1"/>
</dbReference>
<dbReference type="InterPro" id="IPR036388">
    <property type="entry name" value="WH-like_DNA-bd_sf"/>
</dbReference>
<proteinExistence type="predicted"/>
<accession>A0ABT2EJF2</accession>
<name>A0ABT2EJF2_9BACT</name>
<keyword evidence="2" id="KW-1185">Reference proteome</keyword>
<dbReference type="NCBIfam" id="TIGR00738">
    <property type="entry name" value="rrf2_super"/>
    <property type="match status" value="1"/>
</dbReference>
<comment type="caution">
    <text evidence="1">The sequence shown here is derived from an EMBL/GenBank/DDBJ whole genome shotgun (WGS) entry which is preliminary data.</text>
</comment>
<dbReference type="EMBL" id="JANUCP010000001">
    <property type="protein sequence ID" value="MCS3918080.1"/>
    <property type="molecule type" value="Genomic_DNA"/>
</dbReference>